<keyword evidence="2" id="KW-0469">Meiosis</keyword>
<dbReference type="InterPro" id="IPR012340">
    <property type="entry name" value="NA-bd_OB-fold"/>
</dbReference>
<sequence length="464" mass="52812">GISVGLQKVSLKNLIPNQENCLIVGIIIGKKRPRKFVDTKAPVEVFRGVWNFTFRDSPQDYINVTYWGSSEVVFQANDKFHTGDVVEIINPSVNVRKFNDYGEQFLPMVTSPFSLSLHDRSSLILHGGNPLYYNGLLSYPTKPIVGFLSLRDIHNRGASIKDHIDILVAVRGLGQVRTVTSKSNEMMQVRTVEVFDHTSPNLKIEIWEPDIIQRSEKWRPRLTALFITDLKVQWSDFQRQFIAKVTNRTIITENPQGNEVQLLLNYAQTAPIETFEIVDQMINTLPDPATIQDVMSVKQIQDKINIHIQENRLVNKQFTALLFAFVTTLDLDGLSKTLVIKCGHCKLQMKGSNCENSECPTVYEKEMADPEFNFDIQITLTDHTGTLTNCKFRGHVVEQALNCTARDFSNMSDDDKCTLKWKYLMERCAVSIAVLFVGRQNPIISVVQVRLADSLEVSRRLPIY</sequence>
<dbReference type="EMBL" id="OU896708">
    <property type="protein sequence ID" value="CAH1155516.1"/>
    <property type="molecule type" value="Genomic_DNA"/>
</dbReference>
<evidence type="ECO:0000313" key="6">
    <source>
        <dbReference type="Proteomes" id="UP001153737"/>
    </source>
</evidence>
<dbReference type="AlphaFoldDB" id="A0A9P0DJ23"/>
<dbReference type="PANTHER" id="PTHR21166">
    <property type="entry name" value="CELL DIVISION CONTROL PROTEIN 24 OB DOMAIN-CONTAINING PROTEIN-RELATED"/>
    <property type="match status" value="1"/>
</dbReference>
<dbReference type="GO" id="GO:0003697">
    <property type="term" value="F:single-stranded DNA binding"/>
    <property type="evidence" value="ECO:0007669"/>
    <property type="project" value="TreeGrafter"/>
</dbReference>
<dbReference type="InterPro" id="IPR052469">
    <property type="entry name" value="MEIOB"/>
</dbReference>
<dbReference type="Proteomes" id="UP001153737">
    <property type="component" value="Chromosome 2"/>
</dbReference>
<keyword evidence="6" id="KW-1185">Reference proteome</keyword>
<dbReference type="InterPro" id="IPR056880">
    <property type="entry name" value="OB_MEIOB_N"/>
</dbReference>
<dbReference type="GO" id="GO:0008310">
    <property type="term" value="F:single-stranded DNA 3'-5' DNA exonuclease activity"/>
    <property type="evidence" value="ECO:0007669"/>
    <property type="project" value="TreeGrafter"/>
</dbReference>
<organism evidence="5 6">
    <name type="scientific">Phaedon cochleariae</name>
    <name type="common">Mustard beetle</name>
    <dbReference type="NCBI Taxonomy" id="80249"/>
    <lineage>
        <taxon>Eukaryota</taxon>
        <taxon>Metazoa</taxon>
        <taxon>Ecdysozoa</taxon>
        <taxon>Arthropoda</taxon>
        <taxon>Hexapoda</taxon>
        <taxon>Insecta</taxon>
        <taxon>Pterygota</taxon>
        <taxon>Neoptera</taxon>
        <taxon>Endopterygota</taxon>
        <taxon>Coleoptera</taxon>
        <taxon>Polyphaga</taxon>
        <taxon>Cucujiformia</taxon>
        <taxon>Chrysomeloidea</taxon>
        <taxon>Chrysomelidae</taxon>
        <taxon>Chrysomelinae</taxon>
        <taxon>Chrysomelini</taxon>
        <taxon>Phaedon</taxon>
    </lineage>
</organism>
<dbReference type="GO" id="GO:0000712">
    <property type="term" value="P:resolution of meiotic recombination intermediates"/>
    <property type="evidence" value="ECO:0007669"/>
    <property type="project" value="TreeGrafter"/>
</dbReference>
<comment type="similarity">
    <text evidence="3">Belongs to the MEIOB family.</text>
</comment>
<evidence type="ECO:0000256" key="3">
    <source>
        <dbReference type="ARBA" id="ARBA00038329"/>
    </source>
</evidence>
<dbReference type="Pfam" id="PF24903">
    <property type="entry name" value="OB_MEIOB_N"/>
    <property type="match status" value="1"/>
</dbReference>
<reference evidence="5" key="2">
    <citation type="submission" date="2022-10" db="EMBL/GenBank/DDBJ databases">
        <authorList>
            <consortium name="ENA_rothamsted_submissions"/>
            <consortium name="culmorum"/>
            <person name="King R."/>
        </authorList>
    </citation>
    <scope>NUCLEOTIDE SEQUENCE</scope>
</reference>
<evidence type="ECO:0000256" key="2">
    <source>
        <dbReference type="ARBA" id="ARBA00023254"/>
    </source>
</evidence>
<reference evidence="5" key="1">
    <citation type="submission" date="2022-01" db="EMBL/GenBank/DDBJ databases">
        <authorList>
            <person name="King R."/>
        </authorList>
    </citation>
    <scope>NUCLEOTIDE SEQUENCE</scope>
</reference>
<dbReference type="Gene3D" id="2.40.50.140">
    <property type="entry name" value="Nucleic acid-binding proteins"/>
    <property type="match status" value="3"/>
</dbReference>
<keyword evidence="1" id="KW-0238">DNA-binding</keyword>
<evidence type="ECO:0000259" key="4">
    <source>
        <dbReference type="Pfam" id="PF24903"/>
    </source>
</evidence>
<dbReference type="SUPFAM" id="SSF50249">
    <property type="entry name" value="Nucleic acid-binding proteins"/>
    <property type="match status" value="2"/>
</dbReference>
<gene>
    <name evidence="5" type="ORF">PHAECO_LOCUS6669</name>
</gene>
<dbReference type="OrthoDB" id="9937820at2759"/>
<dbReference type="PANTHER" id="PTHR21166:SF2">
    <property type="entry name" value="CELL DIVISION CONTROL PROTEIN 24 OB DOMAIN-CONTAINING PROTEIN-RELATED"/>
    <property type="match status" value="1"/>
</dbReference>
<protein>
    <recommendedName>
        <fullName evidence="4">MEIOB-like N-terminal domain-containing protein</fullName>
    </recommendedName>
</protein>
<feature type="domain" description="MEIOB-like N-terminal" evidence="4">
    <location>
        <begin position="6"/>
        <end position="126"/>
    </location>
</feature>
<accession>A0A9P0DJ23</accession>
<evidence type="ECO:0000256" key="1">
    <source>
        <dbReference type="ARBA" id="ARBA00023125"/>
    </source>
</evidence>
<proteinExistence type="inferred from homology"/>
<evidence type="ECO:0000313" key="5">
    <source>
        <dbReference type="EMBL" id="CAH1155516.1"/>
    </source>
</evidence>
<name>A0A9P0DJ23_PHACE</name>
<feature type="non-terminal residue" evidence="5">
    <location>
        <position position="464"/>
    </location>
</feature>